<protein>
    <submittedName>
        <fullName evidence="2">Uncharacterized protein</fullName>
    </submittedName>
</protein>
<accession>A0ABN9S6F6</accession>
<feature type="region of interest" description="Disordered" evidence="1">
    <location>
        <begin position="72"/>
        <end position="148"/>
    </location>
</feature>
<keyword evidence="3" id="KW-1185">Reference proteome</keyword>
<feature type="compositionally biased region" description="Basic residues" evidence="1">
    <location>
        <begin position="1"/>
        <end position="24"/>
    </location>
</feature>
<proteinExistence type="predicted"/>
<dbReference type="Proteomes" id="UP001189429">
    <property type="component" value="Unassembled WGS sequence"/>
</dbReference>
<sequence length="218" mass="23722">DRWHRRPAHPHRAPRVGVGKAKKHPYSEDRGLGWGGSSLYNSRATAAPQTFAWGAEPQQSMLMRRVLLPSRAAEVSAPRRALRNRRPGAGPSAACAAQCGGAAAAPKAPRKRRQGRSVPGSCPRRRAGRPPPGGEPARRRAAGAAGPRAFHTTVDCDKHLGMLSSTFRTCALASANELIRLFSPHRQASSLRSAGRQHQHKSLIFWYWPPSFELEPTA</sequence>
<feature type="compositionally biased region" description="Low complexity" evidence="1">
    <location>
        <begin position="87"/>
        <end position="107"/>
    </location>
</feature>
<name>A0ABN9S6F6_9DINO</name>
<gene>
    <name evidence="2" type="ORF">PCOR1329_LOCUS25903</name>
</gene>
<feature type="region of interest" description="Disordered" evidence="1">
    <location>
        <begin position="1"/>
        <end position="41"/>
    </location>
</feature>
<reference evidence="2" key="1">
    <citation type="submission" date="2023-10" db="EMBL/GenBank/DDBJ databases">
        <authorList>
            <person name="Chen Y."/>
            <person name="Shah S."/>
            <person name="Dougan E. K."/>
            <person name="Thang M."/>
            <person name="Chan C."/>
        </authorList>
    </citation>
    <scope>NUCLEOTIDE SEQUENCE [LARGE SCALE GENOMIC DNA]</scope>
</reference>
<evidence type="ECO:0000313" key="2">
    <source>
        <dbReference type="EMBL" id="CAK0825892.1"/>
    </source>
</evidence>
<organism evidence="2 3">
    <name type="scientific">Prorocentrum cordatum</name>
    <dbReference type="NCBI Taxonomy" id="2364126"/>
    <lineage>
        <taxon>Eukaryota</taxon>
        <taxon>Sar</taxon>
        <taxon>Alveolata</taxon>
        <taxon>Dinophyceae</taxon>
        <taxon>Prorocentrales</taxon>
        <taxon>Prorocentraceae</taxon>
        <taxon>Prorocentrum</taxon>
    </lineage>
</organism>
<dbReference type="EMBL" id="CAUYUJ010009114">
    <property type="protein sequence ID" value="CAK0825892.1"/>
    <property type="molecule type" value="Genomic_DNA"/>
</dbReference>
<evidence type="ECO:0000313" key="3">
    <source>
        <dbReference type="Proteomes" id="UP001189429"/>
    </source>
</evidence>
<feature type="non-terminal residue" evidence="2">
    <location>
        <position position="1"/>
    </location>
</feature>
<comment type="caution">
    <text evidence="2">The sequence shown here is derived from an EMBL/GenBank/DDBJ whole genome shotgun (WGS) entry which is preliminary data.</text>
</comment>
<evidence type="ECO:0000256" key="1">
    <source>
        <dbReference type="SAM" id="MobiDB-lite"/>
    </source>
</evidence>